<evidence type="ECO:0000313" key="2">
    <source>
        <dbReference type="Proteomes" id="UP001341840"/>
    </source>
</evidence>
<feature type="non-terminal residue" evidence="1">
    <location>
        <position position="1"/>
    </location>
</feature>
<evidence type="ECO:0000313" key="1">
    <source>
        <dbReference type="EMBL" id="MED6139625.1"/>
    </source>
</evidence>
<organism evidence="1 2">
    <name type="scientific">Stylosanthes scabra</name>
    <dbReference type="NCBI Taxonomy" id="79078"/>
    <lineage>
        <taxon>Eukaryota</taxon>
        <taxon>Viridiplantae</taxon>
        <taxon>Streptophyta</taxon>
        <taxon>Embryophyta</taxon>
        <taxon>Tracheophyta</taxon>
        <taxon>Spermatophyta</taxon>
        <taxon>Magnoliopsida</taxon>
        <taxon>eudicotyledons</taxon>
        <taxon>Gunneridae</taxon>
        <taxon>Pentapetalae</taxon>
        <taxon>rosids</taxon>
        <taxon>fabids</taxon>
        <taxon>Fabales</taxon>
        <taxon>Fabaceae</taxon>
        <taxon>Papilionoideae</taxon>
        <taxon>50 kb inversion clade</taxon>
        <taxon>dalbergioids sensu lato</taxon>
        <taxon>Dalbergieae</taxon>
        <taxon>Pterocarpus clade</taxon>
        <taxon>Stylosanthes</taxon>
    </lineage>
</organism>
<sequence length="97" mass="10692">KHVVSESWPAHVCTELKHGARDGESGRIECALTSLRWLGMKSRLGSLVVQRGWSRFGLVRNQAPNVTCDNNMNIGSNLGHVTFGNLVVTFRSLHGHV</sequence>
<name>A0ABU6SU90_9FABA</name>
<dbReference type="EMBL" id="JASCZI010061849">
    <property type="protein sequence ID" value="MED6139625.1"/>
    <property type="molecule type" value="Genomic_DNA"/>
</dbReference>
<keyword evidence="2" id="KW-1185">Reference proteome</keyword>
<proteinExistence type="predicted"/>
<reference evidence="1 2" key="1">
    <citation type="journal article" date="2023" name="Plants (Basel)">
        <title>Bridging the Gap: Combining Genomics and Transcriptomics Approaches to Understand Stylosanthes scabra, an Orphan Legume from the Brazilian Caatinga.</title>
        <authorList>
            <person name="Ferreira-Neto J.R.C."/>
            <person name="da Silva M.D."/>
            <person name="Binneck E."/>
            <person name="de Melo N.F."/>
            <person name="da Silva R.H."/>
            <person name="de Melo A.L.T.M."/>
            <person name="Pandolfi V."/>
            <person name="Bustamante F.O."/>
            <person name="Brasileiro-Vidal A.C."/>
            <person name="Benko-Iseppon A.M."/>
        </authorList>
    </citation>
    <scope>NUCLEOTIDE SEQUENCE [LARGE SCALE GENOMIC DNA]</scope>
    <source>
        <tissue evidence="1">Leaves</tissue>
    </source>
</reference>
<gene>
    <name evidence="1" type="ORF">PIB30_085606</name>
</gene>
<dbReference type="Proteomes" id="UP001341840">
    <property type="component" value="Unassembled WGS sequence"/>
</dbReference>
<accession>A0ABU6SU90</accession>
<protein>
    <submittedName>
        <fullName evidence="1">Uncharacterized protein</fullName>
    </submittedName>
</protein>
<comment type="caution">
    <text evidence="1">The sequence shown here is derived from an EMBL/GenBank/DDBJ whole genome shotgun (WGS) entry which is preliminary data.</text>
</comment>